<feature type="compositionally biased region" description="Polar residues" evidence="4">
    <location>
        <begin position="68"/>
        <end position="80"/>
    </location>
</feature>
<feature type="domain" description="RRM" evidence="6">
    <location>
        <begin position="288"/>
        <end position="368"/>
    </location>
</feature>
<dbReference type="InterPro" id="IPR001202">
    <property type="entry name" value="WW_dom"/>
</dbReference>
<dbReference type="PROSITE" id="PS50020">
    <property type="entry name" value="WW_DOMAIN_2"/>
    <property type="match status" value="1"/>
</dbReference>
<dbReference type="SUPFAM" id="SSF54928">
    <property type="entry name" value="RNA-binding domain, RBD"/>
    <property type="match status" value="2"/>
</dbReference>
<evidence type="ECO:0008006" key="9">
    <source>
        <dbReference type="Google" id="ProtNLM"/>
    </source>
</evidence>
<evidence type="ECO:0000256" key="3">
    <source>
        <dbReference type="PROSITE-ProRule" id="PRU00176"/>
    </source>
</evidence>
<dbReference type="InterPro" id="IPR012677">
    <property type="entry name" value="Nucleotide-bd_a/b_plait_sf"/>
</dbReference>
<feature type="compositionally biased region" description="Basic and acidic residues" evidence="4">
    <location>
        <begin position="52"/>
        <end position="67"/>
    </location>
</feature>
<feature type="region of interest" description="Disordered" evidence="4">
    <location>
        <begin position="1"/>
        <end position="192"/>
    </location>
</feature>
<organism evidence="7 8">
    <name type="scientific">Hibiscus trionum</name>
    <name type="common">Flower of an hour</name>
    <dbReference type="NCBI Taxonomy" id="183268"/>
    <lineage>
        <taxon>Eukaryota</taxon>
        <taxon>Viridiplantae</taxon>
        <taxon>Streptophyta</taxon>
        <taxon>Embryophyta</taxon>
        <taxon>Tracheophyta</taxon>
        <taxon>Spermatophyta</taxon>
        <taxon>Magnoliopsida</taxon>
        <taxon>eudicotyledons</taxon>
        <taxon>Gunneridae</taxon>
        <taxon>Pentapetalae</taxon>
        <taxon>rosids</taxon>
        <taxon>malvids</taxon>
        <taxon>Malvales</taxon>
        <taxon>Malvaceae</taxon>
        <taxon>Malvoideae</taxon>
        <taxon>Hibiscus</taxon>
    </lineage>
</organism>
<dbReference type="PROSITE" id="PS01159">
    <property type="entry name" value="WW_DOMAIN_1"/>
    <property type="match status" value="1"/>
</dbReference>
<keyword evidence="8" id="KW-1185">Reference proteome</keyword>
<dbReference type="InterPro" id="IPR035979">
    <property type="entry name" value="RBD_domain_sf"/>
</dbReference>
<dbReference type="PANTHER" id="PTHR24012">
    <property type="entry name" value="RNA BINDING PROTEIN"/>
    <property type="match status" value="1"/>
</dbReference>
<dbReference type="SMART" id="SM00456">
    <property type="entry name" value="WW"/>
    <property type="match status" value="1"/>
</dbReference>
<feature type="compositionally biased region" description="Low complexity" evidence="4">
    <location>
        <begin position="460"/>
        <end position="471"/>
    </location>
</feature>
<evidence type="ECO:0000256" key="1">
    <source>
        <dbReference type="ARBA" id="ARBA00022737"/>
    </source>
</evidence>
<feature type="domain" description="WW" evidence="5">
    <location>
        <begin position="533"/>
        <end position="560"/>
    </location>
</feature>
<accession>A0A9W7IT10</accession>
<name>A0A9W7IT10_HIBTR</name>
<reference evidence="7" key="1">
    <citation type="submission" date="2023-05" db="EMBL/GenBank/DDBJ databases">
        <title>Genome and transcriptome analyses reveal genes involved in the formation of fine ridges on petal epidermal cells in Hibiscus trionum.</title>
        <authorList>
            <person name="Koshimizu S."/>
            <person name="Masuda S."/>
            <person name="Ishii T."/>
            <person name="Shirasu K."/>
            <person name="Hoshino A."/>
            <person name="Arita M."/>
        </authorList>
    </citation>
    <scope>NUCLEOTIDE SEQUENCE</scope>
    <source>
        <strain evidence="7">Hamamatsu line</strain>
    </source>
</reference>
<feature type="compositionally biased region" description="Basic residues" evidence="4">
    <location>
        <begin position="37"/>
        <end position="51"/>
    </location>
</feature>
<dbReference type="CDD" id="cd00201">
    <property type="entry name" value="WW"/>
    <property type="match status" value="1"/>
</dbReference>
<sequence length="635" mass="72897">MERHRDRGERFNDHQPLNPTPWFPNAPRPNFPPDYHHQHHYNNHYNHHHNHHQFDHRPTHQQFDHRPSQPQFNHRPSQPQFEHRPNQPQFEPRPNQPQFEPRPNQPQFEPRPNQQQFDHRPNQQQFGHRHSQQQFDHQPSNQHQFERLPEQHQQPISEHNDTFWSNGGNGPSSGRKRGFHDASWGASQEHKEGSNIPKLYVATVPKTATEESIRSLFQEHGNVVEVILPKDKNTGERQGYCFVKYAIFEESDRAIAALSNRYMFPGELTTIKVRYADAERDRIGLLPEKLYVCCIHKQASRREIEEIFSPYGHILDIYIVDGEHRENRGCGFVQFSHREMAQAAIRGLSGIFTMKGCNQPLVVKFANPKRHRNGEPRGNYAFNSHPQELAMRSVPNLGDPMGGCIPPNASYPMQHISTNSQPHGVSHWTNPQVAACHVSYQSYPPVQQAQSQTISQPLLQTQTPQESSQSSHPAVSEQRQLPPMPPSSQILAQRDSNVPKIESPQTGSDQTIAATSVAPTVPQSLEILQECDWSEHTCPEGNKYYYNCVTCESRWNKPEEFALFEKLLQKQQSPGQHVQSDSTDPAEQVSPSREVQLQTSPMHPKPKVEQPFSTLGLDHLEIKSETNPVVDPTCV</sequence>
<evidence type="ECO:0000256" key="4">
    <source>
        <dbReference type="SAM" id="MobiDB-lite"/>
    </source>
</evidence>
<dbReference type="OrthoDB" id="410044at2759"/>
<evidence type="ECO:0000313" key="7">
    <source>
        <dbReference type="EMBL" id="GMJ01021.1"/>
    </source>
</evidence>
<dbReference type="AlphaFoldDB" id="A0A9W7IT10"/>
<feature type="domain" description="RRM" evidence="6">
    <location>
        <begin position="197"/>
        <end position="278"/>
    </location>
</feature>
<dbReference type="SMART" id="SM00360">
    <property type="entry name" value="RRM"/>
    <property type="match status" value="2"/>
</dbReference>
<dbReference type="InterPro" id="IPR000504">
    <property type="entry name" value="RRM_dom"/>
</dbReference>
<feature type="region of interest" description="Disordered" evidence="4">
    <location>
        <begin position="458"/>
        <end position="491"/>
    </location>
</feature>
<proteinExistence type="predicted"/>
<dbReference type="PROSITE" id="PS50102">
    <property type="entry name" value="RRM"/>
    <property type="match status" value="2"/>
</dbReference>
<dbReference type="EMBL" id="BSYR01000035">
    <property type="protein sequence ID" value="GMJ01021.1"/>
    <property type="molecule type" value="Genomic_DNA"/>
</dbReference>
<evidence type="ECO:0000259" key="5">
    <source>
        <dbReference type="PROSITE" id="PS50020"/>
    </source>
</evidence>
<dbReference type="SUPFAM" id="SSF51045">
    <property type="entry name" value="WW domain"/>
    <property type="match status" value="1"/>
</dbReference>
<dbReference type="Gene3D" id="3.30.70.330">
    <property type="match status" value="2"/>
</dbReference>
<feature type="compositionally biased region" description="Basic and acidic residues" evidence="4">
    <location>
        <begin position="1"/>
        <end position="13"/>
    </location>
</feature>
<keyword evidence="2 3" id="KW-0694">RNA-binding</keyword>
<dbReference type="Proteomes" id="UP001165190">
    <property type="component" value="Unassembled WGS sequence"/>
</dbReference>
<dbReference type="Gene3D" id="2.20.70.10">
    <property type="match status" value="1"/>
</dbReference>
<gene>
    <name evidence="7" type="ORF">HRI_003771300</name>
</gene>
<dbReference type="InterPro" id="IPR036020">
    <property type="entry name" value="WW_dom_sf"/>
</dbReference>
<dbReference type="Pfam" id="PF00076">
    <property type="entry name" value="RRM_1"/>
    <property type="match status" value="2"/>
</dbReference>
<evidence type="ECO:0000256" key="2">
    <source>
        <dbReference type="ARBA" id="ARBA00022884"/>
    </source>
</evidence>
<feature type="compositionally biased region" description="Polar residues" evidence="4">
    <location>
        <begin position="572"/>
        <end position="601"/>
    </location>
</feature>
<feature type="region of interest" description="Disordered" evidence="4">
    <location>
        <begin position="572"/>
        <end position="611"/>
    </location>
</feature>
<protein>
    <recommendedName>
        <fullName evidence="9">Flowering time control protein FCA</fullName>
    </recommendedName>
</protein>
<dbReference type="GO" id="GO:0003723">
    <property type="term" value="F:RNA binding"/>
    <property type="evidence" value="ECO:0007669"/>
    <property type="project" value="UniProtKB-UniRule"/>
</dbReference>
<feature type="compositionally biased region" description="Pro residues" evidence="4">
    <location>
        <begin position="18"/>
        <end position="32"/>
    </location>
</feature>
<evidence type="ECO:0000313" key="8">
    <source>
        <dbReference type="Proteomes" id="UP001165190"/>
    </source>
</evidence>
<keyword evidence="1" id="KW-0677">Repeat</keyword>
<comment type="caution">
    <text evidence="7">The sequence shown here is derived from an EMBL/GenBank/DDBJ whole genome shotgun (WGS) entry which is preliminary data.</text>
</comment>
<evidence type="ECO:0000259" key="6">
    <source>
        <dbReference type="PROSITE" id="PS50102"/>
    </source>
</evidence>
<feature type="compositionally biased region" description="Polar residues" evidence="4">
    <location>
        <begin position="151"/>
        <end position="166"/>
    </location>
</feature>
<dbReference type="Pfam" id="PF00397">
    <property type="entry name" value="WW"/>
    <property type="match status" value="1"/>
</dbReference>